<dbReference type="OrthoDB" id="1738242at2"/>
<sequence length="212" mass="25281">MIQIDDSGSGSLIGGTCIGAMRKETEEYVYDIIPLEYYHSDNFEKKLYLDVVVDITNSLLQKLKVSKHEKIEVCRGYMFDKLRLFLKENKYNFSSTTIGEPLQSRIENTFEEYSISLGLPNEFLSYTKYPFHFHRLLRWVYADYNNRFPLCKTGWKSWKKYGNIKLKVETTYIKHSKYKCLKCWNKIENESYVKVLKYYSNKPNIIYLHLDC</sequence>
<reference evidence="1 2" key="1">
    <citation type="submission" date="2019-07" db="EMBL/GenBank/DDBJ databases">
        <title>Complete genome of Crassaminicella thermophila SY095.</title>
        <authorList>
            <person name="Li X."/>
        </authorList>
    </citation>
    <scope>NUCLEOTIDE SEQUENCE [LARGE SCALE GENOMIC DNA]</scope>
    <source>
        <strain evidence="1 2">SY095</strain>
    </source>
</reference>
<dbReference type="Proteomes" id="UP000324646">
    <property type="component" value="Chromosome"/>
</dbReference>
<dbReference type="EMBL" id="CP042243">
    <property type="protein sequence ID" value="QEK12189.1"/>
    <property type="molecule type" value="Genomic_DNA"/>
</dbReference>
<proteinExistence type="predicted"/>
<protein>
    <submittedName>
        <fullName evidence="1">Uncharacterized protein</fullName>
    </submittedName>
</protein>
<dbReference type="AlphaFoldDB" id="A0A5C0SGU9"/>
<dbReference type="KEGG" id="crs:FQB35_07270"/>
<evidence type="ECO:0000313" key="2">
    <source>
        <dbReference type="Proteomes" id="UP000324646"/>
    </source>
</evidence>
<gene>
    <name evidence="1" type="ORF">FQB35_07270</name>
</gene>
<name>A0A5C0SGU9_CRATE</name>
<accession>A0A5C0SGU9</accession>
<organism evidence="1 2">
    <name type="scientific">Crassaminicella thermophila</name>
    <dbReference type="NCBI Taxonomy" id="2599308"/>
    <lineage>
        <taxon>Bacteria</taxon>
        <taxon>Bacillati</taxon>
        <taxon>Bacillota</taxon>
        <taxon>Clostridia</taxon>
        <taxon>Eubacteriales</taxon>
        <taxon>Clostridiaceae</taxon>
        <taxon>Crassaminicella</taxon>
    </lineage>
</organism>
<evidence type="ECO:0000313" key="1">
    <source>
        <dbReference type="EMBL" id="QEK12189.1"/>
    </source>
</evidence>
<keyword evidence="2" id="KW-1185">Reference proteome</keyword>